<evidence type="ECO:0000256" key="2">
    <source>
        <dbReference type="ARBA" id="ARBA00022448"/>
    </source>
</evidence>
<dbReference type="GO" id="GO:0005524">
    <property type="term" value="F:ATP binding"/>
    <property type="evidence" value="ECO:0007669"/>
    <property type="project" value="UniProtKB-KW"/>
</dbReference>
<keyword evidence="7" id="KW-1185">Reference proteome</keyword>
<sequence length="267" mass="30177">MDTIISLEGVSWKRDGREILSGIDWEMKKGEHWGILGLNGSGKTSILNIISGYHFPSEGNVTVLDYPFGKSYLPDLRKEIGFVSSSLSRFSHIIEYESIEEIIVSGKFASFGIYEEVAKADWEKADGLIERFRLNKLKGKPYHLLSQGERRRVLIARSLMNDPKLLILDEPCSGLDILSREQVLALTKEIDRSNCSIIYVTHHIEELVEGITHVLLLSEGKIVAAGPKEEVLKDKLLSETFHLPVNVRWEENRPWISVGHNANVNIL</sequence>
<gene>
    <name evidence="6" type="ORF">D4N35_001485</name>
</gene>
<dbReference type="GO" id="GO:0016887">
    <property type="term" value="F:ATP hydrolysis activity"/>
    <property type="evidence" value="ECO:0007669"/>
    <property type="project" value="InterPro"/>
</dbReference>
<evidence type="ECO:0000313" key="7">
    <source>
        <dbReference type="Proteomes" id="UP000273811"/>
    </source>
</evidence>
<dbReference type="PANTHER" id="PTHR43158:SF2">
    <property type="entry name" value="SKFA PEPTIDE EXPORT ATP-BINDING PROTEIN SKFE"/>
    <property type="match status" value="1"/>
</dbReference>
<proteinExistence type="predicted"/>
<keyword evidence="4 6" id="KW-0067">ATP-binding</keyword>
<protein>
    <submittedName>
        <fullName evidence="6">ATP-binding cassette domain-containing protein</fullName>
    </submittedName>
</protein>
<reference evidence="6" key="1">
    <citation type="submission" date="2018-12" db="EMBL/GenBank/DDBJ databases">
        <authorList>
            <person name="Sun L."/>
            <person name="Chen Z."/>
        </authorList>
    </citation>
    <scope>NUCLEOTIDE SEQUENCE [LARGE SCALE GENOMIC DNA]</scope>
    <source>
        <strain evidence="6">DSM 16012</strain>
    </source>
</reference>
<dbReference type="PANTHER" id="PTHR43158">
    <property type="entry name" value="SKFA PEPTIDE EXPORT ATP-BINDING PROTEIN SKFE"/>
    <property type="match status" value="1"/>
</dbReference>
<dbReference type="AlphaFoldDB" id="A0A443J446"/>
<dbReference type="InterPro" id="IPR015856">
    <property type="entry name" value="ABC_transpr_CbiO/EcfA_su"/>
</dbReference>
<evidence type="ECO:0000256" key="4">
    <source>
        <dbReference type="ARBA" id="ARBA00022840"/>
    </source>
</evidence>
<evidence type="ECO:0000256" key="1">
    <source>
        <dbReference type="ARBA" id="ARBA00004202"/>
    </source>
</evidence>
<dbReference type="GO" id="GO:0005886">
    <property type="term" value="C:plasma membrane"/>
    <property type="evidence" value="ECO:0007669"/>
    <property type="project" value="UniProtKB-SubCell"/>
</dbReference>
<comment type="caution">
    <text evidence="6">The sequence shown here is derived from an EMBL/GenBank/DDBJ whole genome shotgun (WGS) entry which is preliminary data.</text>
</comment>
<dbReference type="GeneID" id="56392418"/>
<dbReference type="OrthoDB" id="9789994at2"/>
<dbReference type="InterPro" id="IPR003593">
    <property type="entry name" value="AAA+_ATPase"/>
</dbReference>
<feature type="domain" description="ABC transporter" evidence="5">
    <location>
        <begin position="5"/>
        <end position="244"/>
    </location>
</feature>
<dbReference type="SUPFAM" id="SSF52540">
    <property type="entry name" value="P-loop containing nucleoside triphosphate hydrolases"/>
    <property type="match status" value="1"/>
</dbReference>
<dbReference type="InterPro" id="IPR003439">
    <property type="entry name" value="ABC_transporter-like_ATP-bd"/>
</dbReference>
<dbReference type="InterPro" id="IPR017871">
    <property type="entry name" value="ABC_transporter-like_CS"/>
</dbReference>
<accession>A0A443J446</accession>
<keyword evidence="3" id="KW-0547">Nucleotide-binding</keyword>
<dbReference type="PROSITE" id="PS50893">
    <property type="entry name" value="ABC_TRANSPORTER_2"/>
    <property type="match status" value="1"/>
</dbReference>
<name>A0A443J446_9BACI</name>
<evidence type="ECO:0000259" key="5">
    <source>
        <dbReference type="PROSITE" id="PS50893"/>
    </source>
</evidence>
<evidence type="ECO:0000313" key="6">
    <source>
        <dbReference type="EMBL" id="RWR15237.1"/>
    </source>
</evidence>
<organism evidence="6 7">
    <name type="scientific">Siminovitchia fortis</name>
    <dbReference type="NCBI Taxonomy" id="254758"/>
    <lineage>
        <taxon>Bacteria</taxon>
        <taxon>Bacillati</taxon>
        <taxon>Bacillota</taxon>
        <taxon>Bacilli</taxon>
        <taxon>Bacillales</taxon>
        <taxon>Bacillaceae</taxon>
        <taxon>Siminovitchia</taxon>
    </lineage>
</organism>
<dbReference type="EMBL" id="QYTU02000001">
    <property type="protein sequence ID" value="RWR15237.1"/>
    <property type="molecule type" value="Genomic_DNA"/>
</dbReference>
<dbReference type="PROSITE" id="PS00211">
    <property type="entry name" value="ABC_TRANSPORTER_1"/>
    <property type="match status" value="1"/>
</dbReference>
<dbReference type="InterPro" id="IPR027417">
    <property type="entry name" value="P-loop_NTPase"/>
</dbReference>
<evidence type="ECO:0000256" key="3">
    <source>
        <dbReference type="ARBA" id="ARBA00022741"/>
    </source>
</evidence>
<dbReference type="SMART" id="SM00382">
    <property type="entry name" value="AAA"/>
    <property type="match status" value="1"/>
</dbReference>
<dbReference type="Gene3D" id="3.40.50.300">
    <property type="entry name" value="P-loop containing nucleotide triphosphate hydrolases"/>
    <property type="match status" value="1"/>
</dbReference>
<keyword evidence="2" id="KW-0813">Transport</keyword>
<comment type="subcellular location">
    <subcellularLocation>
        <location evidence="1">Cell membrane</location>
        <topology evidence="1">Peripheral membrane protein</topology>
    </subcellularLocation>
</comment>
<dbReference type="RefSeq" id="WP_120068836.1">
    <property type="nucleotide sequence ID" value="NZ_CP126113.1"/>
</dbReference>
<dbReference type="Pfam" id="PF00005">
    <property type="entry name" value="ABC_tran"/>
    <property type="match status" value="1"/>
</dbReference>
<dbReference type="CDD" id="cd03225">
    <property type="entry name" value="ABC_cobalt_CbiO_domain1"/>
    <property type="match status" value="1"/>
</dbReference>
<dbReference type="Proteomes" id="UP000273811">
    <property type="component" value="Unassembled WGS sequence"/>
</dbReference>
<dbReference type="GO" id="GO:0022857">
    <property type="term" value="F:transmembrane transporter activity"/>
    <property type="evidence" value="ECO:0007669"/>
    <property type="project" value="UniProtKB-ARBA"/>
</dbReference>